<organism evidence="2">
    <name type="scientific">Heterosigma akashiwo</name>
    <name type="common">Chromophytic alga</name>
    <name type="synonym">Heterosigma carterae</name>
    <dbReference type="NCBI Taxonomy" id="2829"/>
    <lineage>
        <taxon>Eukaryota</taxon>
        <taxon>Sar</taxon>
        <taxon>Stramenopiles</taxon>
        <taxon>Ochrophyta</taxon>
        <taxon>Raphidophyceae</taxon>
        <taxon>Chattonellales</taxon>
        <taxon>Chattonellaceae</taxon>
        <taxon>Heterosigma</taxon>
    </lineage>
</organism>
<feature type="compositionally biased region" description="Polar residues" evidence="1">
    <location>
        <begin position="95"/>
        <end position="106"/>
    </location>
</feature>
<evidence type="ECO:0000256" key="1">
    <source>
        <dbReference type="SAM" id="MobiDB-lite"/>
    </source>
</evidence>
<accession>A0A7S3URX3</accession>
<reference evidence="2" key="1">
    <citation type="submission" date="2021-01" db="EMBL/GenBank/DDBJ databases">
        <authorList>
            <person name="Corre E."/>
            <person name="Pelletier E."/>
            <person name="Niang G."/>
            <person name="Scheremetjew M."/>
            <person name="Finn R."/>
            <person name="Kale V."/>
            <person name="Holt S."/>
            <person name="Cochrane G."/>
            <person name="Meng A."/>
            <person name="Brown T."/>
            <person name="Cohen L."/>
        </authorList>
    </citation>
    <scope>NUCLEOTIDE SEQUENCE</scope>
    <source>
        <strain evidence="2">CCMP3107</strain>
    </source>
</reference>
<gene>
    <name evidence="2" type="ORF">HAKA00212_LOCUS1799</name>
</gene>
<feature type="compositionally biased region" description="Basic and acidic residues" evidence="1">
    <location>
        <begin position="107"/>
        <end position="128"/>
    </location>
</feature>
<feature type="region of interest" description="Disordered" evidence="1">
    <location>
        <begin position="95"/>
        <end position="128"/>
    </location>
</feature>
<sequence length="128" mass="14863">MKIVSQLAFVKQKDLELFEAQAYSEEGQRNEKLPAKMFKKIKELKRRHAEKSKSDKDVVSRGLVKRLLAAAPDDYDLEHQSLCRKLIDFQEDQQQMVGSSYQSNTATHEKREKSSGRMPKEAKHIKDK</sequence>
<name>A0A7S3URX3_HETAK</name>
<dbReference type="AlphaFoldDB" id="A0A7S3URX3"/>
<dbReference type="EMBL" id="HBIU01004839">
    <property type="protein sequence ID" value="CAE0623135.1"/>
    <property type="molecule type" value="Transcribed_RNA"/>
</dbReference>
<proteinExistence type="predicted"/>
<evidence type="ECO:0000313" key="2">
    <source>
        <dbReference type="EMBL" id="CAE0623135.1"/>
    </source>
</evidence>
<protein>
    <submittedName>
        <fullName evidence="2">Uncharacterized protein</fullName>
    </submittedName>
</protein>